<evidence type="ECO:0000313" key="3">
    <source>
        <dbReference type="Proteomes" id="UP000239687"/>
    </source>
</evidence>
<gene>
    <name evidence="2" type="ORF">C5612_26480</name>
</gene>
<dbReference type="AlphaFoldDB" id="A0A2S8HA30"/>
<dbReference type="InterPro" id="IPR002725">
    <property type="entry name" value="YgjP-like_metallopeptidase"/>
</dbReference>
<evidence type="ECO:0000259" key="1">
    <source>
        <dbReference type="Pfam" id="PF01863"/>
    </source>
</evidence>
<feature type="domain" description="YgjP-like metallopeptidase" evidence="1">
    <location>
        <begin position="41"/>
        <end position="248"/>
    </location>
</feature>
<evidence type="ECO:0000313" key="2">
    <source>
        <dbReference type="EMBL" id="PQO99091.1"/>
    </source>
</evidence>
<dbReference type="Gene3D" id="3.30.2010.10">
    <property type="entry name" value="Metalloproteases ('zincins'), catalytic domain"/>
    <property type="match status" value="1"/>
</dbReference>
<keyword evidence="2" id="KW-0378">Hydrolase</keyword>
<comment type="caution">
    <text evidence="2">The sequence shown here is derived from an EMBL/GenBank/DDBJ whole genome shotgun (WGS) entry which is preliminary data.</text>
</comment>
<dbReference type="PANTHER" id="PTHR30399">
    <property type="entry name" value="UNCHARACTERIZED PROTEIN YGJP"/>
    <property type="match status" value="1"/>
</dbReference>
<dbReference type="Proteomes" id="UP000239687">
    <property type="component" value="Unassembled WGS sequence"/>
</dbReference>
<dbReference type="PANTHER" id="PTHR30399:SF1">
    <property type="entry name" value="UTP PYROPHOSPHATASE"/>
    <property type="match status" value="1"/>
</dbReference>
<sequence length="264" mass="30966">MSVPILLSKARERPAKHWLRFHYADELIVVERAPKAREVQRVLIKVDPDCRVSVQAPATASDEDVLQALKHRGRWIYQQLRQFRAQMAHVTPRQYVSGESHYYLGKQYLLKVIEVPGDAPQVRMLRGKLEVTVRHRTAENVREQLRAWYRVRARDVFSRRLQAVLEQTLWVVDEPPLRIQAMQTQWGSCSPNGRITLNPHLVKTPRDCIDYVILHELCHIAEHNHSERFYRLLKQVMPNWEKVKTRLDGMAALVLSDLPKLDEH</sequence>
<dbReference type="CDD" id="cd07344">
    <property type="entry name" value="M48_yhfN_like"/>
    <property type="match status" value="1"/>
</dbReference>
<dbReference type="EMBL" id="PUIN01000017">
    <property type="protein sequence ID" value="PQO99091.1"/>
    <property type="molecule type" value="Genomic_DNA"/>
</dbReference>
<reference evidence="2 3" key="1">
    <citation type="submission" date="2018-02" db="EMBL/GenBank/DDBJ databases">
        <title>Draft genome sequencing of Pseudomonas frederiksbergensis 11-D3.</title>
        <authorList>
            <person name="Zheng B.-X."/>
        </authorList>
    </citation>
    <scope>NUCLEOTIDE SEQUENCE [LARGE SCALE GENOMIC DNA]</scope>
    <source>
        <strain evidence="2 3">11-D3</strain>
    </source>
</reference>
<organism evidence="2 3">
    <name type="scientific">Pseudomonas frederiksbergensis</name>
    <dbReference type="NCBI Taxonomy" id="104087"/>
    <lineage>
        <taxon>Bacteria</taxon>
        <taxon>Pseudomonadati</taxon>
        <taxon>Pseudomonadota</taxon>
        <taxon>Gammaproteobacteria</taxon>
        <taxon>Pseudomonadales</taxon>
        <taxon>Pseudomonadaceae</taxon>
        <taxon>Pseudomonas</taxon>
    </lineage>
</organism>
<dbReference type="Pfam" id="PF01863">
    <property type="entry name" value="YgjP-like"/>
    <property type="match status" value="1"/>
</dbReference>
<dbReference type="RefSeq" id="WP_105347423.1">
    <property type="nucleotide sequence ID" value="NZ_PUIN01000017.1"/>
</dbReference>
<name>A0A2S8HA30_9PSED</name>
<dbReference type="InterPro" id="IPR053136">
    <property type="entry name" value="UTP_pyrophosphatase-like"/>
</dbReference>
<protein>
    <submittedName>
        <fullName evidence="2">Metal-dependent hydrolase</fullName>
    </submittedName>
</protein>
<proteinExistence type="predicted"/>
<dbReference type="GO" id="GO:0016787">
    <property type="term" value="F:hydrolase activity"/>
    <property type="evidence" value="ECO:0007669"/>
    <property type="project" value="UniProtKB-KW"/>
</dbReference>
<accession>A0A2S8HA30</accession>